<dbReference type="Proteomes" id="UP001341840">
    <property type="component" value="Unassembled WGS sequence"/>
</dbReference>
<comment type="caution">
    <text evidence="2">The sequence shown here is derived from an EMBL/GenBank/DDBJ whole genome shotgun (WGS) entry which is preliminary data.</text>
</comment>
<protein>
    <submittedName>
        <fullName evidence="2">Uncharacterized protein</fullName>
    </submittedName>
</protein>
<dbReference type="EMBL" id="JASCZI010000280">
    <property type="protein sequence ID" value="MED6110741.1"/>
    <property type="molecule type" value="Genomic_DNA"/>
</dbReference>
<gene>
    <name evidence="2" type="ORF">PIB30_045663</name>
</gene>
<accession>A0ABU6QGZ5</accession>
<keyword evidence="3" id="KW-1185">Reference proteome</keyword>
<sequence length="72" mass="7820">MILVHLLHPDNYTAGGRIVFCGDLLSESEGPYFEDEVDLGSAAKVVPEVGTNDVEKDTSEVRDDDSEKTPPV</sequence>
<evidence type="ECO:0000313" key="2">
    <source>
        <dbReference type="EMBL" id="MED6110741.1"/>
    </source>
</evidence>
<proteinExistence type="predicted"/>
<organism evidence="2 3">
    <name type="scientific">Stylosanthes scabra</name>
    <dbReference type="NCBI Taxonomy" id="79078"/>
    <lineage>
        <taxon>Eukaryota</taxon>
        <taxon>Viridiplantae</taxon>
        <taxon>Streptophyta</taxon>
        <taxon>Embryophyta</taxon>
        <taxon>Tracheophyta</taxon>
        <taxon>Spermatophyta</taxon>
        <taxon>Magnoliopsida</taxon>
        <taxon>eudicotyledons</taxon>
        <taxon>Gunneridae</taxon>
        <taxon>Pentapetalae</taxon>
        <taxon>rosids</taxon>
        <taxon>fabids</taxon>
        <taxon>Fabales</taxon>
        <taxon>Fabaceae</taxon>
        <taxon>Papilionoideae</taxon>
        <taxon>50 kb inversion clade</taxon>
        <taxon>dalbergioids sensu lato</taxon>
        <taxon>Dalbergieae</taxon>
        <taxon>Pterocarpus clade</taxon>
        <taxon>Stylosanthes</taxon>
    </lineage>
</organism>
<name>A0ABU6QGZ5_9FABA</name>
<feature type="compositionally biased region" description="Basic and acidic residues" evidence="1">
    <location>
        <begin position="53"/>
        <end position="72"/>
    </location>
</feature>
<evidence type="ECO:0000256" key="1">
    <source>
        <dbReference type="SAM" id="MobiDB-lite"/>
    </source>
</evidence>
<reference evidence="2 3" key="1">
    <citation type="journal article" date="2023" name="Plants (Basel)">
        <title>Bridging the Gap: Combining Genomics and Transcriptomics Approaches to Understand Stylosanthes scabra, an Orphan Legume from the Brazilian Caatinga.</title>
        <authorList>
            <person name="Ferreira-Neto J.R.C."/>
            <person name="da Silva M.D."/>
            <person name="Binneck E."/>
            <person name="de Melo N.F."/>
            <person name="da Silva R.H."/>
            <person name="de Melo A.L.T.M."/>
            <person name="Pandolfi V."/>
            <person name="Bustamante F.O."/>
            <person name="Brasileiro-Vidal A.C."/>
            <person name="Benko-Iseppon A.M."/>
        </authorList>
    </citation>
    <scope>NUCLEOTIDE SEQUENCE [LARGE SCALE GENOMIC DNA]</scope>
    <source>
        <tissue evidence="2">Leaves</tissue>
    </source>
</reference>
<feature type="region of interest" description="Disordered" evidence="1">
    <location>
        <begin position="49"/>
        <end position="72"/>
    </location>
</feature>
<evidence type="ECO:0000313" key="3">
    <source>
        <dbReference type="Proteomes" id="UP001341840"/>
    </source>
</evidence>